<dbReference type="RefSeq" id="WP_207031055.1">
    <property type="nucleotide sequence ID" value="NZ_JAFLNL010000001.1"/>
</dbReference>
<protein>
    <submittedName>
        <fullName evidence="1">Uncharacterized protein</fullName>
    </submittedName>
</protein>
<gene>
    <name evidence="1" type="ORF">J0656_01680</name>
</gene>
<sequence>MAKKTDKSEEKNSAKFEKRVNPYTLLESLRNLKSRFATGDVQSMKEVSGAYATGMPFALGISYETMINRYHDPRKLTLEDILNTADITSTEYETVVKVAVREAIKNHTKRDISKLLPKEGETAG</sequence>
<organism evidence="1 2">
    <name type="scientific">Flagellimonas aurea</name>
    <dbReference type="NCBI Taxonomy" id="2915619"/>
    <lineage>
        <taxon>Bacteria</taxon>
        <taxon>Pseudomonadati</taxon>
        <taxon>Bacteroidota</taxon>
        <taxon>Flavobacteriia</taxon>
        <taxon>Flavobacteriales</taxon>
        <taxon>Flavobacteriaceae</taxon>
        <taxon>Flagellimonas</taxon>
    </lineage>
</organism>
<proteinExistence type="predicted"/>
<dbReference type="EMBL" id="JAFLNL010000001">
    <property type="protein sequence ID" value="MBO0352710.1"/>
    <property type="molecule type" value="Genomic_DNA"/>
</dbReference>
<evidence type="ECO:0000313" key="1">
    <source>
        <dbReference type="EMBL" id="MBO0352710.1"/>
    </source>
</evidence>
<keyword evidence="2" id="KW-1185">Reference proteome</keyword>
<name>A0ABS3FZZ2_9FLAO</name>
<evidence type="ECO:0000313" key="2">
    <source>
        <dbReference type="Proteomes" id="UP000664044"/>
    </source>
</evidence>
<reference evidence="1 2" key="1">
    <citation type="submission" date="2021-03" db="EMBL/GenBank/DDBJ databases">
        <title>Muricauda lutimaris sp. nov. and Muricauda ruestringensis sp. nov, two marine members of the Flavobacteriaceae isolated from deep sea sediments of Western Pacific.</title>
        <authorList>
            <person name="Zhao S."/>
            <person name="Liu R."/>
        </authorList>
    </citation>
    <scope>NUCLEOTIDE SEQUENCE [LARGE SCALE GENOMIC DNA]</scope>
    <source>
        <strain evidence="1 2">BC31-1-A7</strain>
    </source>
</reference>
<accession>A0ABS3FZZ2</accession>
<dbReference type="Proteomes" id="UP000664044">
    <property type="component" value="Unassembled WGS sequence"/>
</dbReference>
<comment type="caution">
    <text evidence="1">The sequence shown here is derived from an EMBL/GenBank/DDBJ whole genome shotgun (WGS) entry which is preliminary data.</text>
</comment>